<protein>
    <submittedName>
        <fullName evidence="2">Uncharacterized protein</fullName>
    </submittedName>
</protein>
<comment type="caution">
    <text evidence="2">The sequence shown here is derived from an EMBL/GenBank/DDBJ whole genome shotgun (WGS) entry which is preliminary data.</text>
</comment>
<feature type="transmembrane region" description="Helical" evidence="1">
    <location>
        <begin position="6"/>
        <end position="24"/>
    </location>
</feature>
<name>A0A3R9LY23_STRCR</name>
<accession>A0A3R9LY23</accession>
<keyword evidence="1" id="KW-0472">Membrane</keyword>
<proteinExistence type="predicted"/>
<keyword evidence="1" id="KW-1133">Transmembrane helix</keyword>
<keyword evidence="1" id="KW-0812">Transmembrane</keyword>
<organism evidence="2 3">
    <name type="scientific">Streptococcus cristatus</name>
    <dbReference type="NCBI Taxonomy" id="45634"/>
    <lineage>
        <taxon>Bacteria</taxon>
        <taxon>Bacillati</taxon>
        <taxon>Bacillota</taxon>
        <taxon>Bacilli</taxon>
        <taxon>Lactobacillales</taxon>
        <taxon>Streptococcaceae</taxon>
        <taxon>Streptococcus</taxon>
    </lineage>
</organism>
<dbReference type="EMBL" id="RJPQ01000005">
    <property type="protein sequence ID" value="RSJ86134.1"/>
    <property type="molecule type" value="Genomic_DNA"/>
</dbReference>
<sequence length="176" mass="19489">MLSDIINIISIIASTSVSIISIYYSHKAVKIASEANKLTAEVTEEANRPVIVAYLDTIEINDFHKYLVIKNFGNTSATILDLKFSKDIDTLGFNMSSLVGYTIAPSQKFMHILDNSFKETIVVNIIYQNSAGKTYDEVCLVKTDATSKLLWVGSSDTDKTRKLLKNSAEAIIKSLK</sequence>
<evidence type="ECO:0000256" key="1">
    <source>
        <dbReference type="SAM" id="Phobius"/>
    </source>
</evidence>
<reference evidence="2 3" key="1">
    <citation type="submission" date="2018-11" db="EMBL/GenBank/DDBJ databases">
        <title>Species Designations Belie Phenotypic and Genotypic Heterogeneity in Oral Streptococci.</title>
        <authorList>
            <person name="Velsko I."/>
        </authorList>
    </citation>
    <scope>NUCLEOTIDE SEQUENCE [LARGE SCALE GENOMIC DNA]</scope>
    <source>
        <strain evidence="2 3">A54</strain>
    </source>
</reference>
<dbReference type="Proteomes" id="UP000277890">
    <property type="component" value="Unassembled WGS sequence"/>
</dbReference>
<evidence type="ECO:0000313" key="2">
    <source>
        <dbReference type="EMBL" id="RSJ86134.1"/>
    </source>
</evidence>
<dbReference type="AlphaFoldDB" id="A0A3R9LY23"/>
<dbReference type="RefSeq" id="WP_125371360.1">
    <property type="nucleotide sequence ID" value="NZ_RJPO01000005.1"/>
</dbReference>
<gene>
    <name evidence="2" type="ORF">D8794_05310</name>
</gene>
<evidence type="ECO:0000313" key="3">
    <source>
        <dbReference type="Proteomes" id="UP000277890"/>
    </source>
</evidence>